<evidence type="ECO:0000313" key="2">
    <source>
        <dbReference type="EMBL" id="ASY66657.1"/>
    </source>
</evidence>
<evidence type="ECO:0000313" key="3">
    <source>
        <dbReference type="Proteomes" id="UP000217211"/>
    </source>
</evidence>
<proteinExistence type="predicted"/>
<dbReference type="Pfam" id="PF07811">
    <property type="entry name" value="TadE"/>
    <property type="match status" value="1"/>
</dbReference>
<dbReference type="KEGG" id="esj:SJ05684_b56750"/>
<geneLocation type="plasmid" evidence="3">
    <name>psj05684b</name>
</geneLocation>
<dbReference type="AlphaFoldDB" id="A0A249PLN5"/>
<protein>
    <recommendedName>
        <fullName evidence="1">TadE-like domain-containing protein</fullName>
    </recommendedName>
</protein>
<accession>A0A249PLN5</accession>
<feature type="domain" description="TadE-like" evidence="1">
    <location>
        <begin position="2"/>
        <end position="39"/>
    </location>
</feature>
<keyword evidence="2" id="KW-0614">Plasmid</keyword>
<organism evidence="2 3">
    <name type="scientific">Sinorhizobium sojae CCBAU 05684</name>
    <dbReference type="NCBI Taxonomy" id="716928"/>
    <lineage>
        <taxon>Bacteria</taxon>
        <taxon>Pseudomonadati</taxon>
        <taxon>Pseudomonadota</taxon>
        <taxon>Alphaproteobacteria</taxon>
        <taxon>Hyphomicrobiales</taxon>
        <taxon>Rhizobiaceae</taxon>
        <taxon>Sinorhizobium/Ensifer group</taxon>
        <taxon>Sinorhizobium</taxon>
    </lineage>
</organism>
<keyword evidence="3" id="KW-1185">Reference proteome</keyword>
<reference evidence="2 3" key="1">
    <citation type="submission" date="2017-08" db="EMBL/GenBank/DDBJ databases">
        <title>Multipartite genome sequences of Sinorhizobium species nodulating soybeans.</title>
        <authorList>
            <person name="Tian C.F."/>
        </authorList>
    </citation>
    <scope>NUCLEOTIDE SEQUENCE [LARGE SCALE GENOMIC DNA]</scope>
    <source>
        <strain evidence="2 3">CCBAU 05684</strain>
        <plasmid evidence="3">psj05684b</plasmid>
    </source>
</reference>
<dbReference type="InterPro" id="IPR012495">
    <property type="entry name" value="TadE-like_dom"/>
</dbReference>
<dbReference type="EMBL" id="CP023068">
    <property type="protein sequence ID" value="ASY66657.1"/>
    <property type="molecule type" value="Genomic_DNA"/>
</dbReference>
<name>A0A249PLN5_9HYPH</name>
<gene>
    <name evidence="2" type="ORF">SJ05684_b56750</name>
</gene>
<sequence>MEFALVLPVFLLMLFGTIEFCRLFWTTHALHDVAIATARCMGVPQLECEADGVYSAPEVKAFAKETAAGWFVTIDPASLQLDHDAACHGLAAGFSRVEITHQFATVLPALLTSLAGGTDLKVEACYTNH</sequence>
<dbReference type="Proteomes" id="UP000217211">
    <property type="component" value="Plasmid pSJ05684b"/>
</dbReference>
<evidence type="ECO:0000259" key="1">
    <source>
        <dbReference type="Pfam" id="PF07811"/>
    </source>
</evidence>
<dbReference type="eggNOG" id="COG4961">
    <property type="taxonomic scope" value="Bacteria"/>
</dbReference>
<dbReference type="STRING" id="716928.GCA_000261485_03704"/>
<dbReference type="RefSeq" id="WP_244426666.1">
    <property type="nucleotide sequence ID" value="NZ_AJQT01000077.1"/>
</dbReference>